<dbReference type="GO" id="GO:0050661">
    <property type="term" value="F:NADP binding"/>
    <property type="evidence" value="ECO:0007669"/>
    <property type="project" value="InterPro"/>
</dbReference>
<dbReference type="PROSITE" id="PS00076">
    <property type="entry name" value="PYRIDINE_REDOX_1"/>
    <property type="match status" value="1"/>
</dbReference>
<dbReference type="InterPro" id="IPR046952">
    <property type="entry name" value="GSHR/TRXR-like"/>
</dbReference>
<evidence type="ECO:0000256" key="14">
    <source>
        <dbReference type="RuleBase" id="RU365040"/>
    </source>
</evidence>
<dbReference type="EC" id="1.8.1.7" evidence="14"/>
<reference evidence="17" key="1">
    <citation type="submission" date="2023-05" db="EMBL/GenBank/DDBJ databases">
        <title>Genome and transcriptome analyses reveal genes involved in the formation of fine ridges on petal epidermal cells in Hibiscus trionum.</title>
        <authorList>
            <person name="Koshimizu S."/>
            <person name="Masuda S."/>
            <person name="Ishii T."/>
            <person name="Shirasu K."/>
            <person name="Hoshino A."/>
            <person name="Arita M."/>
        </authorList>
    </citation>
    <scope>NUCLEOTIDE SEQUENCE</scope>
    <source>
        <strain evidence="17">Hamamatsu line</strain>
    </source>
</reference>
<keyword evidence="7" id="KW-1015">Disulfide bond</keyword>
<comment type="cofactor">
    <cofactor evidence="11">
        <name>FAD</name>
        <dbReference type="ChEBI" id="CHEBI:57692"/>
    </cofactor>
    <text evidence="11">Binds 1 FAD per subunit.</text>
</comment>
<dbReference type="GO" id="GO:0034599">
    <property type="term" value="P:cellular response to oxidative stress"/>
    <property type="evidence" value="ECO:0007669"/>
    <property type="project" value="TreeGrafter"/>
</dbReference>
<name>A0A9W7LW41_HIBTR</name>
<dbReference type="SUPFAM" id="SSF55424">
    <property type="entry name" value="FAD/NAD-linked reductases, dimerisation (C-terminal) domain"/>
    <property type="match status" value="1"/>
</dbReference>
<gene>
    <name evidence="17" type="ORF">HRI_001540100</name>
</gene>
<keyword evidence="18" id="KW-1185">Reference proteome</keyword>
<feature type="binding site" evidence="11">
    <location>
        <position position="143"/>
    </location>
    <ligand>
        <name>FAD</name>
        <dbReference type="ChEBI" id="CHEBI:57692"/>
    </ligand>
</feature>
<proteinExistence type="inferred from homology"/>
<dbReference type="OrthoDB" id="5956163at2759"/>
<feature type="disulfide bond" description="Redox-active" evidence="12">
    <location>
        <begin position="70"/>
        <end position="75"/>
    </location>
</feature>
<dbReference type="PRINTS" id="PR00368">
    <property type="entry name" value="FADPNR"/>
</dbReference>
<evidence type="ECO:0000256" key="7">
    <source>
        <dbReference type="ARBA" id="ARBA00023157"/>
    </source>
</evidence>
<feature type="binding site" evidence="11">
    <location>
        <begin position="207"/>
        <end position="214"/>
    </location>
    <ligand>
        <name>NAD(+)</name>
        <dbReference type="ChEBI" id="CHEBI:57540"/>
    </ligand>
</feature>
<evidence type="ECO:0000256" key="6">
    <source>
        <dbReference type="ARBA" id="ARBA00023002"/>
    </source>
</evidence>
<keyword evidence="5 14" id="KW-0521">NADP</keyword>
<dbReference type="FunFam" id="3.50.50.60:FF:000051">
    <property type="entry name" value="Glutathione reductase"/>
    <property type="match status" value="1"/>
</dbReference>
<comment type="subunit">
    <text evidence="2">Homodimer.</text>
</comment>
<dbReference type="InterPro" id="IPR004099">
    <property type="entry name" value="Pyr_nucl-diS_OxRdtase_dimer"/>
</dbReference>
<evidence type="ECO:0000259" key="16">
    <source>
        <dbReference type="Pfam" id="PF07992"/>
    </source>
</evidence>
<comment type="caution">
    <text evidence="17">The sequence shown here is derived from an EMBL/GenBank/DDBJ whole genome shotgun (WGS) entry which is preliminary data.</text>
</comment>
<comment type="function">
    <text evidence="14">Catalyzes the reduction of glutathione disulfide (GSSG) to reduced glutathione (GSH).</text>
</comment>
<dbReference type="PRINTS" id="PR00411">
    <property type="entry name" value="PNDRDTASEI"/>
</dbReference>
<feature type="domain" description="FAD/NAD(P)-binding" evidence="16">
    <location>
        <begin position="23"/>
        <end position="350"/>
    </location>
</feature>
<dbReference type="EMBL" id="BSYR01000016">
    <property type="protein sequence ID" value="GMI78708.1"/>
    <property type="molecule type" value="Genomic_DNA"/>
</dbReference>
<dbReference type="Pfam" id="PF07992">
    <property type="entry name" value="Pyr_redox_2"/>
    <property type="match status" value="1"/>
</dbReference>
<dbReference type="GO" id="GO:0005739">
    <property type="term" value="C:mitochondrion"/>
    <property type="evidence" value="ECO:0007669"/>
    <property type="project" value="TreeGrafter"/>
</dbReference>
<protein>
    <recommendedName>
        <fullName evidence="14">Glutathione reductase</fullName>
        <shortName evidence="14">GRase</shortName>
        <ecNumber evidence="14">1.8.1.7</ecNumber>
    </recommendedName>
</protein>
<evidence type="ECO:0000259" key="15">
    <source>
        <dbReference type="Pfam" id="PF02852"/>
    </source>
</evidence>
<dbReference type="PANTHER" id="PTHR42737">
    <property type="entry name" value="GLUTATHIONE REDUCTASE"/>
    <property type="match status" value="1"/>
</dbReference>
<accession>A0A9W7LW41</accession>
<dbReference type="SUPFAM" id="SSF51905">
    <property type="entry name" value="FAD/NAD(P)-binding domain"/>
    <property type="match status" value="1"/>
</dbReference>
<evidence type="ECO:0000256" key="8">
    <source>
        <dbReference type="ARBA" id="ARBA00023284"/>
    </source>
</evidence>
<dbReference type="Pfam" id="PF02852">
    <property type="entry name" value="Pyr_redox_dim"/>
    <property type="match status" value="1"/>
</dbReference>
<dbReference type="Gene3D" id="3.30.390.30">
    <property type="match status" value="1"/>
</dbReference>
<evidence type="ECO:0000256" key="10">
    <source>
        <dbReference type="PIRSR" id="PIRSR000350-2"/>
    </source>
</evidence>
<dbReference type="GO" id="GO:0005829">
    <property type="term" value="C:cytosol"/>
    <property type="evidence" value="ECO:0007669"/>
    <property type="project" value="TreeGrafter"/>
</dbReference>
<comment type="similarity">
    <text evidence="1 13">Belongs to the class-I pyridine nucleotide-disulfide oxidoreductase family.</text>
</comment>
<dbReference type="Gene3D" id="3.50.50.60">
    <property type="entry name" value="FAD/NAD(P)-binding domain"/>
    <property type="match status" value="2"/>
</dbReference>
<evidence type="ECO:0000256" key="12">
    <source>
        <dbReference type="PIRSR" id="PIRSR000350-4"/>
    </source>
</evidence>
<dbReference type="FunFam" id="3.30.390.30:FF:000008">
    <property type="entry name" value="Glutathione reductase"/>
    <property type="match status" value="1"/>
</dbReference>
<dbReference type="GO" id="GO:0004362">
    <property type="term" value="F:glutathione-disulfide reductase (NADPH) activity"/>
    <property type="evidence" value="ECO:0007669"/>
    <property type="project" value="UniProtKB-EC"/>
</dbReference>
<keyword evidence="3 13" id="KW-0285">Flavoprotein</keyword>
<dbReference type="InterPro" id="IPR036188">
    <property type="entry name" value="FAD/NAD-bd_sf"/>
</dbReference>
<dbReference type="AlphaFoldDB" id="A0A9W7LW41"/>
<keyword evidence="6 13" id="KW-0560">Oxidoreductase</keyword>
<dbReference type="InterPro" id="IPR023753">
    <property type="entry name" value="FAD/NAD-binding_dom"/>
</dbReference>
<evidence type="ECO:0000313" key="17">
    <source>
        <dbReference type="EMBL" id="GMI78708.1"/>
    </source>
</evidence>
<evidence type="ECO:0000313" key="18">
    <source>
        <dbReference type="Proteomes" id="UP001165190"/>
    </source>
</evidence>
<keyword evidence="4 11" id="KW-0274">FAD</keyword>
<dbReference type="Proteomes" id="UP001165190">
    <property type="component" value="Unassembled WGS sequence"/>
</dbReference>
<evidence type="ECO:0000256" key="13">
    <source>
        <dbReference type="RuleBase" id="RU003691"/>
    </source>
</evidence>
<keyword evidence="8 13" id="KW-0676">Redox-active center</keyword>
<dbReference type="PANTHER" id="PTHR42737:SF2">
    <property type="entry name" value="GLUTATHIONE REDUCTASE"/>
    <property type="match status" value="1"/>
</dbReference>
<comment type="catalytic activity">
    <reaction evidence="9 14">
        <text>2 glutathione + NADP(+) = glutathione disulfide + NADPH + H(+)</text>
        <dbReference type="Rhea" id="RHEA:11740"/>
        <dbReference type="ChEBI" id="CHEBI:15378"/>
        <dbReference type="ChEBI" id="CHEBI:57783"/>
        <dbReference type="ChEBI" id="CHEBI:57925"/>
        <dbReference type="ChEBI" id="CHEBI:58297"/>
        <dbReference type="ChEBI" id="CHEBI:58349"/>
        <dbReference type="EC" id="1.8.1.7"/>
    </reaction>
</comment>
<feature type="active site" description="Proton acceptor" evidence="10">
    <location>
        <position position="469"/>
    </location>
</feature>
<dbReference type="NCBIfam" id="NF004776">
    <property type="entry name" value="PRK06116.1"/>
    <property type="match status" value="1"/>
</dbReference>
<feature type="binding site" evidence="11">
    <location>
        <position position="335"/>
    </location>
    <ligand>
        <name>FAD</name>
        <dbReference type="ChEBI" id="CHEBI:57692"/>
    </ligand>
</feature>
<evidence type="ECO:0000256" key="5">
    <source>
        <dbReference type="ARBA" id="ARBA00022857"/>
    </source>
</evidence>
<feature type="domain" description="Pyridine nucleotide-disulphide oxidoreductase dimerisation" evidence="15">
    <location>
        <begin position="370"/>
        <end position="479"/>
    </location>
</feature>
<keyword evidence="11" id="KW-0520">NAD</keyword>
<feature type="binding site" evidence="11">
    <location>
        <position position="79"/>
    </location>
    <ligand>
        <name>FAD</name>
        <dbReference type="ChEBI" id="CHEBI:57692"/>
    </ligand>
</feature>
<sequence length="496" mass="53744">MARKMLVDEEMTQTNQEEAHYDFDLFVIGAGSGGVRAARFSANFGAKVGICELPFHPISSEVIGGVGGTCVIRGCVPKKILVYGAAFGGELEDARNYGWELNEKLDFNWKKLLHKKTDEIIRLNGIYKRLLSNAGVKLFEGEGKIVGPNEVEVTQLDGTKLSYSAKHILIATGSRAHRPAIPGQELGITSDEALSLEDLPKRAVIFGGGYIAVEFASIWRGLGAEVDLFFRRELPLRGFDDEMRAVVARNLEARGINLHPQTNLTELIKTDNGIKVITDHGEELIADIVLFATGRLPNSKRLNLEAVGVELDNTGAVKVDEYSRTNVPSIWAVGDVTNRMNLTPVALMEGTCFAKTVFGGESCKPDYSNIPCAVFSIPPLSLVGLSEEQAIEQANSDVLVFTSTFNPMRNTISGRQEKTVMKLVVDAGTDKVLGASMCGPDAPEIMQGIAVALKCGATKAQFDSTIGIHPSAAEEFVTMRSVSRRITVSGKPKQNL</sequence>
<evidence type="ECO:0000256" key="4">
    <source>
        <dbReference type="ARBA" id="ARBA00022827"/>
    </source>
</evidence>
<dbReference type="InterPro" id="IPR012999">
    <property type="entry name" value="Pyr_OxRdtase_I_AS"/>
</dbReference>
<evidence type="ECO:0000256" key="1">
    <source>
        <dbReference type="ARBA" id="ARBA00007532"/>
    </source>
</evidence>
<dbReference type="InterPro" id="IPR016156">
    <property type="entry name" value="FAD/NAD-linked_Rdtase_dimer_sf"/>
</dbReference>
<organism evidence="17 18">
    <name type="scientific">Hibiscus trionum</name>
    <name type="common">Flower of an hour</name>
    <dbReference type="NCBI Taxonomy" id="183268"/>
    <lineage>
        <taxon>Eukaryota</taxon>
        <taxon>Viridiplantae</taxon>
        <taxon>Streptophyta</taxon>
        <taxon>Embryophyta</taxon>
        <taxon>Tracheophyta</taxon>
        <taxon>Spermatophyta</taxon>
        <taxon>Magnoliopsida</taxon>
        <taxon>eudicotyledons</taxon>
        <taxon>Gunneridae</taxon>
        <taxon>Pentapetalae</taxon>
        <taxon>rosids</taxon>
        <taxon>malvids</taxon>
        <taxon>Malvales</taxon>
        <taxon>Malvaceae</taxon>
        <taxon>Malvoideae</taxon>
        <taxon>Hibiscus</taxon>
    </lineage>
</organism>
<evidence type="ECO:0000256" key="2">
    <source>
        <dbReference type="ARBA" id="ARBA00011738"/>
    </source>
</evidence>
<dbReference type="PIRSF" id="PIRSF000350">
    <property type="entry name" value="Mercury_reductase_MerA"/>
    <property type="match status" value="1"/>
</dbReference>
<dbReference type="InterPro" id="IPR006324">
    <property type="entry name" value="GSHR"/>
</dbReference>
<feature type="binding site" evidence="11">
    <location>
        <position position="294"/>
    </location>
    <ligand>
        <name>NAD(+)</name>
        <dbReference type="ChEBI" id="CHEBI:57540"/>
    </ligand>
</feature>
<evidence type="ECO:0000256" key="11">
    <source>
        <dbReference type="PIRSR" id="PIRSR000350-3"/>
    </source>
</evidence>
<evidence type="ECO:0000256" key="3">
    <source>
        <dbReference type="ARBA" id="ARBA00022630"/>
    </source>
</evidence>
<dbReference type="GO" id="GO:0050660">
    <property type="term" value="F:flavin adenine dinucleotide binding"/>
    <property type="evidence" value="ECO:0007669"/>
    <property type="project" value="InterPro"/>
</dbReference>
<dbReference type="NCBIfam" id="TIGR01424">
    <property type="entry name" value="gluta_reduc_2"/>
    <property type="match status" value="1"/>
</dbReference>
<feature type="binding site" evidence="11">
    <location>
        <begin position="172"/>
        <end position="174"/>
    </location>
    <ligand>
        <name>FAD</name>
        <dbReference type="ChEBI" id="CHEBI:57692"/>
    </ligand>
</feature>
<dbReference type="GO" id="GO:0045454">
    <property type="term" value="P:cell redox homeostasis"/>
    <property type="evidence" value="ECO:0007669"/>
    <property type="project" value="InterPro"/>
</dbReference>
<evidence type="ECO:0000256" key="9">
    <source>
        <dbReference type="ARBA" id="ARBA00049142"/>
    </source>
</evidence>
<keyword evidence="11" id="KW-0547">Nucleotide-binding</keyword>
<dbReference type="GO" id="GO:0006749">
    <property type="term" value="P:glutathione metabolic process"/>
    <property type="evidence" value="ECO:0007669"/>
    <property type="project" value="InterPro"/>
</dbReference>
<dbReference type="InterPro" id="IPR001100">
    <property type="entry name" value="Pyr_nuc-diS_OxRdtase"/>
</dbReference>